<keyword evidence="3" id="KW-1185">Reference proteome</keyword>
<feature type="transmembrane region" description="Helical" evidence="1">
    <location>
        <begin position="255"/>
        <end position="273"/>
    </location>
</feature>
<sequence length="342" mass="40453">MEHHPDFVLDSYKRIASNEDSLTILEMFSRAINPESPRWYCMPFKNESHESRMETWKITRDEMYSQLKEKSQTSNMNAYHNCAVLNFLLGERDTCFKFMDLLIEKDEHLEYVKSLCYFYLCTNQIEEASSILLHLLDQDPIDFYSMYLCCRLLSKLFDTNDEANSSIKTFRDQLISLICTYKPKNGLYKLYEEHYRKGNGYRDFDITPDEARIQCMTYVNTLVHNKKFTRDVVKKPTLFDSILNFFSFYLPHIKMLLNLFAVFATVAGFASATRTLSFSKKKKNSPMLTSIQNSFFERNQDVQNFLNVETRPYNVNTIESSRDNIKVITRPLVKDWRNVNKK</sequence>
<name>A0AAW2YI95_9EUKA</name>
<dbReference type="AlphaFoldDB" id="A0AAW2YI95"/>
<comment type="caution">
    <text evidence="2">The sequence shown here is derived from an EMBL/GenBank/DDBJ whole genome shotgun (WGS) entry which is preliminary data.</text>
</comment>
<accession>A0AAW2YI95</accession>
<keyword evidence="1" id="KW-0812">Transmembrane</keyword>
<organism evidence="2 3">
    <name type="scientific">Acrasis kona</name>
    <dbReference type="NCBI Taxonomy" id="1008807"/>
    <lineage>
        <taxon>Eukaryota</taxon>
        <taxon>Discoba</taxon>
        <taxon>Heterolobosea</taxon>
        <taxon>Tetramitia</taxon>
        <taxon>Eutetramitia</taxon>
        <taxon>Acrasidae</taxon>
        <taxon>Acrasis</taxon>
    </lineage>
</organism>
<protein>
    <submittedName>
        <fullName evidence="2">TEL1</fullName>
    </submittedName>
</protein>
<evidence type="ECO:0000313" key="3">
    <source>
        <dbReference type="Proteomes" id="UP001431209"/>
    </source>
</evidence>
<evidence type="ECO:0000313" key="2">
    <source>
        <dbReference type="EMBL" id="KAL0477005.1"/>
    </source>
</evidence>
<evidence type="ECO:0000256" key="1">
    <source>
        <dbReference type="SAM" id="Phobius"/>
    </source>
</evidence>
<proteinExistence type="predicted"/>
<keyword evidence="1" id="KW-0472">Membrane</keyword>
<reference evidence="2 3" key="1">
    <citation type="submission" date="2024-03" db="EMBL/GenBank/DDBJ databases">
        <title>The Acrasis kona genome and developmental transcriptomes reveal deep origins of eukaryotic multicellular pathways.</title>
        <authorList>
            <person name="Sheikh S."/>
            <person name="Fu C.-J."/>
            <person name="Brown M.W."/>
            <person name="Baldauf S.L."/>
        </authorList>
    </citation>
    <scope>NUCLEOTIDE SEQUENCE [LARGE SCALE GENOMIC DNA]</scope>
    <source>
        <strain evidence="2 3">ATCC MYA-3509</strain>
    </source>
</reference>
<dbReference type="EMBL" id="JAOPGA020000129">
    <property type="protein sequence ID" value="KAL0477005.1"/>
    <property type="molecule type" value="Genomic_DNA"/>
</dbReference>
<gene>
    <name evidence="2" type="ORF">AKO1_006370</name>
</gene>
<keyword evidence="1" id="KW-1133">Transmembrane helix</keyword>
<dbReference type="Proteomes" id="UP001431209">
    <property type="component" value="Unassembled WGS sequence"/>
</dbReference>